<dbReference type="EMBL" id="GL348714">
    <property type="protein sequence ID" value="EFH62629.1"/>
    <property type="molecule type" value="Genomic_DNA"/>
</dbReference>
<dbReference type="HOGENOM" id="CLU_141858_0_0_1"/>
<reference evidence="4" key="1">
    <citation type="journal article" date="2011" name="Nat. Genet.">
        <title>The Arabidopsis lyrata genome sequence and the basis of rapid genome size change.</title>
        <authorList>
            <person name="Hu T.T."/>
            <person name="Pattyn P."/>
            <person name="Bakker E.G."/>
            <person name="Cao J."/>
            <person name="Cheng J.-F."/>
            <person name="Clark R.M."/>
            <person name="Fahlgren N."/>
            <person name="Fawcett J.A."/>
            <person name="Grimwood J."/>
            <person name="Gundlach H."/>
            <person name="Haberer G."/>
            <person name="Hollister J.D."/>
            <person name="Ossowski S."/>
            <person name="Ottilar R.P."/>
            <person name="Salamov A.A."/>
            <person name="Schneeberger K."/>
            <person name="Spannagl M."/>
            <person name="Wang X."/>
            <person name="Yang L."/>
            <person name="Nasrallah M.E."/>
            <person name="Bergelson J."/>
            <person name="Carrington J.C."/>
            <person name="Gaut B.S."/>
            <person name="Schmutz J."/>
            <person name="Mayer K.F.X."/>
            <person name="Van de Peer Y."/>
            <person name="Grigoriev I.V."/>
            <person name="Nordborg M."/>
            <person name="Weigel D."/>
            <person name="Guo Y.-L."/>
        </authorList>
    </citation>
    <scope>NUCLEOTIDE SEQUENCE [LARGE SCALE GENOMIC DNA]</scope>
    <source>
        <strain evidence="4">cv. MN47</strain>
    </source>
</reference>
<name>D7KSW8_ARALL</name>
<dbReference type="InterPro" id="IPR042178">
    <property type="entry name" value="Serpin_sf_1"/>
</dbReference>
<dbReference type="Proteomes" id="UP000008694">
    <property type="component" value="Unassembled WGS sequence"/>
</dbReference>
<dbReference type="InterPro" id="IPR000215">
    <property type="entry name" value="Serpin_fam"/>
</dbReference>
<dbReference type="AlphaFoldDB" id="D7KSW8"/>
<dbReference type="SUPFAM" id="SSF56574">
    <property type="entry name" value="Serpins"/>
    <property type="match status" value="1"/>
</dbReference>
<dbReference type="GO" id="GO:0005615">
    <property type="term" value="C:extracellular space"/>
    <property type="evidence" value="ECO:0007669"/>
    <property type="project" value="InterPro"/>
</dbReference>
<comment type="similarity">
    <text evidence="1">Belongs to the serpin family.</text>
</comment>
<dbReference type="PANTHER" id="PTHR11461:SF321">
    <property type="entry name" value="SERPIN-Z1"/>
    <property type="match status" value="1"/>
</dbReference>
<organism evidence="4">
    <name type="scientific">Arabidopsis lyrata subsp. lyrata</name>
    <name type="common">Lyre-leaved rock-cress</name>
    <dbReference type="NCBI Taxonomy" id="81972"/>
    <lineage>
        <taxon>Eukaryota</taxon>
        <taxon>Viridiplantae</taxon>
        <taxon>Streptophyta</taxon>
        <taxon>Embryophyta</taxon>
        <taxon>Tracheophyta</taxon>
        <taxon>Spermatophyta</taxon>
        <taxon>Magnoliopsida</taxon>
        <taxon>eudicotyledons</taxon>
        <taxon>Gunneridae</taxon>
        <taxon>Pentapetalae</taxon>
        <taxon>rosids</taxon>
        <taxon>malvids</taxon>
        <taxon>Brassicales</taxon>
        <taxon>Brassicaceae</taxon>
        <taxon>Camelineae</taxon>
        <taxon>Arabidopsis</taxon>
    </lineage>
</organism>
<proteinExistence type="inferred from homology"/>
<evidence type="ECO:0000313" key="3">
    <source>
        <dbReference type="EMBL" id="EFH62629.1"/>
    </source>
</evidence>
<dbReference type="OrthoDB" id="1063785at2759"/>
<dbReference type="KEGG" id="aly:9322436"/>
<keyword evidence="4" id="KW-1185">Reference proteome</keyword>
<sequence length="140" mass="15190">MDVKEAMKKQNEVAMILSWHLFSTVAKHSNNVFSPASINAAFTMMASGPGSSSISDQILSFLRSSSIDELNSVFRVITTVVFADDSNIGGPTIKVANGAWIDQSFSIDSSSKNLFEIFFKAVLASVDFKSKVLILCLLCL</sequence>
<evidence type="ECO:0000313" key="4">
    <source>
        <dbReference type="Proteomes" id="UP000008694"/>
    </source>
</evidence>
<dbReference type="GO" id="GO:0004867">
    <property type="term" value="F:serine-type endopeptidase inhibitor activity"/>
    <property type="evidence" value="ECO:0007669"/>
    <property type="project" value="InterPro"/>
</dbReference>
<evidence type="ECO:0000259" key="2">
    <source>
        <dbReference type="Pfam" id="PF00079"/>
    </source>
</evidence>
<dbReference type="InterPro" id="IPR023796">
    <property type="entry name" value="Serpin_dom"/>
</dbReference>
<dbReference type="Gene3D" id="3.30.497.10">
    <property type="entry name" value="Antithrombin, subunit I, domain 2"/>
    <property type="match status" value="1"/>
</dbReference>
<gene>
    <name evidence="3" type="ORF">ARALYDRAFT_474954</name>
</gene>
<feature type="domain" description="Serpin" evidence="2">
    <location>
        <begin position="18"/>
        <end position="131"/>
    </location>
</feature>
<dbReference type="eggNOG" id="KOG2392">
    <property type="taxonomic scope" value="Eukaryota"/>
</dbReference>
<dbReference type="STRING" id="81972.D7KSW8"/>
<dbReference type="Gramene" id="fgenesh2_kg.2__84__AT1G64020.1">
    <property type="protein sequence ID" value="fgenesh2_kg.2__84__AT1G64020.1"/>
    <property type="gene ID" value="fgenesh2_kg.2__84__AT1G64020.1"/>
</dbReference>
<dbReference type="Pfam" id="PF00079">
    <property type="entry name" value="Serpin"/>
    <property type="match status" value="1"/>
</dbReference>
<dbReference type="InterPro" id="IPR036186">
    <property type="entry name" value="Serpin_sf"/>
</dbReference>
<evidence type="ECO:0000256" key="1">
    <source>
        <dbReference type="ARBA" id="ARBA00009500"/>
    </source>
</evidence>
<dbReference type="PANTHER" id="PTHR11461">
    <property type="entry name" value="SERINE PROTEASE INHIBITOR, SERPIN"/>
    <property type="match status" value="1"/>
</dbReference>
<protein>
    <recommendedName>
        <fullName evidence="2">Serpin domain-containing protein</fullName>
    </recommendedName>
</protein>
<accession>D7KSW8</accession>